<dbReference type="PANTHER" id="PTHR34406:SF1">
    <property type="entry name" value="PROTEIN YCEI"/>
    <property type="match status" value="1"/>
</dbReference>
<dbReference type="EMBL" id="WTVR01000005">
    <property type="protein sequence ID" value="NMF87542.1"/>
    <property type="molecule type" value="Genomic_DNA"/>
</dbReference>
<name>A0ABX1MHX5_9RHOO</name>
<dbReference type="Proteomes" id="UP000652074">
    <property type="component" value="Unassembled WGS sequence"/>
</dbReference>
<dbReference type="SMART" id="SM00867">
    <property type="entry name" value="YceI"/>
    <property type="match status" value="1"/>
</dbReference>
<dbReference type="SUPFAM" id="SSF101874">
    <property type="entry name" value="YceI-like"/>
    <property type="match status" value="1"/>
</dbReference>
<dbReference type="Gene3D" id="2.40.128.110">
    <property type="entry name" value="Lipid/polyisoprenoid-binding, YceI-like"/>
    <property type="match status" value="1"/>
</dbReference>
<reference evidence="3 4" key="1">
    <citation type="submission" date="2019-12" db="EMBL/GenBank/DDBJ databases">
        <title>Comparative genomics gives insights into the taxonomy of the Azoarcus-Aromatoleum group and reveals separate origins of nif in the plant-associated Azoarcus and non-plant-associated Aromatoleum sub-groups.</title>
        <authorList>
            <person name="Lafos M."/>
            <person name="Maluk M."/>
            <person name="Batista M."/>
            <person name="Junghare M."/>
            <person name="Carmona M."/>
            <person name="Faoro H."/>
            <person name="Cruz L.M."/>
            <person name="Battistoni F."/>
            <person name="De Souza E."/>
            <person name="Pedrosa F."/>
            <person name="Chen W.-M."/>
            <person name="Poole P.S."/>
            <person name="Dixon R.A."/>
            <person name="James E.K."/>
        </authorList>
    </citation>
    <scope>NUCLEOTIDE SEQUENCE [LARGE SCALE GENOMIC DNA]</scope>
    <source>
        <strain evidence="3 4">ToN1</strain>
    </source>
</reference>
<evidence type="ECO:0000256" key="1">
    <source>
        <dbReference type="SAM" id="SignalP"/>
    </source>
</evidence>
<dbReference type="PANTHER" id="PTHR34406">
    <property type="entry name" value="PROTEIN YCEI"/>
    <property type="match status" value="1"/>
</dbReference>
<feature type="chain" id="PRO_5047268872" evidence="1">
    <location>
        <begin position="25"/>
        <end position="220"/>
    </location>
</feature>
<keyword evidence="1" id="KW-0732">Signal</keyword>
<comment type="caution">
    <text evidence="3">The sequence shown here is derived from an EMBL/GenBank/DDBJ whole genome shotgun (WGS) entry which is preliminary data.</text>
</comment>
<gene>
    <name evidence="3" type="ORF">GPA26_03510</name>
</gene>
<dbReference type="Pfam" id="PF04264">
    <property type="entry name" value="YceI"/>
    <property type="match status" value="1"/>
</dbReference>
<evidence type="ECO:0000313" key="4">
    <source>
        <dbReference type="Proteomes" id="UP000652074"/>
    </source>
</evidence>
<organism evidence="3 4">
    <name type="scientific">Aromatoleum petrolei</name>
    <dbReference type="NCBI Taxonomy" id="76116"/>
    <lineage>
        <taxon>Bacteria</taxon>
        <taxon>Pseudomonadati</taxon>
        <taxon>Pseudomonadota</taxon>
        <taxon>Betaproteobacteria</taxon>
        <taxon>Rhodocyclales</taxon>
        <taxon>Rhodocyclaceae</taxon>
        <taxon>Aromatoleum</taxon>
    </lineage>
</organism>
<keyword evidence="4" id="KW-1185">Reference proteome</keyword>
<protein>
    <submittedName>
        <fullName evidence="3">Polyisoprenoid-binding protein</fullName>
    </submittedName>
</protein>
<dbReference type="InterPro" id="IPR036761">
    <property type="entry name" value="TTHA0802/YceI-like_sf"/>
</dbReference>
<accession>A0ABX1MHX5</accession>
<feature type="domain" description="Lipid/polyisoprenoid-binding YceI-like" evidence="2">
    <location>
        <begin position="55"/>
        <end position="218"/>
    </location>
</feature>
<proteinExistence type="predicted"/>
<sequence>MRNALRPLLLALALGTALALPAHAQQQSASGAVATKVVARTVAAKPVTGDLAAGDYVIDVAHSHVYFFISHLGVSRFMGRFDDIKGTFVIGQKPAESAVSATVPVVSVNTKHQKLEDHLKSADFFDVAQFPTMTFESTRVNWNNRGEGVLSGNLTIHGVTKPVDFNLKLTGAGKGPRGDTRAGFEGTTTIKRSDFGMTYGLPRVVGDTVEIALSVEGIRQ</sequence>
<dbReference type="InterPro" id="IPR007372">
    <property type="entry name" value="Lipid/polyisoprenoid-bd_YceI"/>
</dbReference>
<feature type="signal peptide" evidence="1">
    <location>
        <begin position="1"/>
        <end position="24"/>
    </location>
</feature>
<evidence type="ECO:0000313" key="3">
    <source>
        <dbReference type="EMBL" id="NMF87542.1"/>
    </source>
</evidence>
<evidence type="ECO:0000259" key="2">
    <source>
        <dbReference type="SMART" id="SM00867"/>
    </source>
</evidence>
<dbReference type="RefSeq" id="WP_169204986.1">
    <property type="nucleotide sequence ID" value="NZ_CP059560.1"/>
</dbReference>